<dbReference type="RefSeq" id="WP_344082582.1">
    <property type="nucleotide sequence ID" value="NZ_BAAALS010000015.1"/>
</dbReference>
<accession>A0ABP4WSX8</accession>
<dbReference type="Proteomes" id="UP001500655">
    <property type="component" value="Unassembled WGS sequence"/>
</dbReference>
<comment type="caution">
    <text evidence="2">The sequence shown here is derived from an EMBL/GenBank/DDBJ whole genome shotgun (WGS) entry which is preliminary data.</text>
</comment>
<feature type="region of interest" description="Disordered" evidence="1">
    <location>
        <begin position="78"/>
        <end position="114"/>
    </location>
</feature>
<dbReference type="EMBL" id="BAAALS010000015">
    <property type="protein sequence ID" value="GAA1759599.1"/>
    <property type="molecule type" value="Genomic_DNA"/>
</dbReference>
<dbReference type="InterPro" id="IPR010985">
    <property type="entry name" value="Ribbon_hlx_hlx"/>
</dbReference>
<dbReference type="SUPFAM" id="SSF47598">
    <property type="entry name" value="Ribbon-helix-helix"/>
    <property type="match status" value="1"/>
</dbReference>
<evidence type="ECO:0000313" key="2">
    <source>
        <dbReference type="EMBL" id="GAA1759599.1"/>
    </source>
</evidence>
<dbReference type="InterPro" id="IPR013321">
    <property type="entry name" value="Arc_rbn_hlx_hlx"/>
</dbReference>
<gene>
    <name evidence="2" type="ORF">GCM10009681_33550</name>
</gene>
<dbReference type="Gene3D" id="1.10.1220.10">
    <property type="entry name" value="Met repressor-like"/>
    <property type="match status" value="1"/>
</dbReference>
<protein>
    <recommendedName>
        <fullName evidence="4">Toxin-antitoxin system HicB family antitoxin</fullName>
    </recommendedName>
</protein>
<organism evidence="2 3">
    <name type="scientific">Luedemannella helvata</name>
    <dbReference type="NCBI Taxonomy" id="349315"/>
    <lineage>
        <taxon>Bacteria</taxon>
        <taxon>Bacillati</taxon>
        <taxon>Actinomycetota</taxon>
        <taxon>Actinomycetes</taxon>
        <taxon>Micromonosporales</taxon>
        <taxon>Micromonosporaceae</taxon>
        <taxon>Luedemannella</taxon>
    </lineage>
</organism>
<feature type="region of interest" description="Disordered" evidence="1">
    <location>
        <begin position="157"/>
        <end position="207"/>
    </location>
</feature>
<proteinExistence type="predicted"/>
<evidence type="ECO:0000256" key="1">
    <source>
        <dbReference type="SAM" id="MobiDB-lite"/>
    </source>
</evidence>
<feature type="compositionally biased region" description="Pro residues" evidence="1">
    <location>
        <begin position="157"/>
        <end position="177"/>
    </location>
</feature>
<reference evidence="3" key="1">
    <citation type="journal article" date="2019" name="Int. J. Syst. Evol. Microbiol.">
        <title>The Global Catalogue of Microorganisms (GCM) 10K type strain sequencing project: providing services to taxonomists for standard genome sequencing and annotation.</title>
        <authorList>
            <consortium name="The Broad Institute Genomics Platform"/>
            <consortium name="The Broad Institute Genome Sequencing Center for Infectious Disease"/>
            <person name="Wu L."/>
            <person name="Ma J."/>
        </authorList>
    </citation>
    <scope>NUCLEOTIDE SEQUENCE [LARGE SCALE GENOMIC DNA]</scope>
    <source>
        <strain evidence="3">JCM 13249</strain>
    </source>
</reference>
<evidence type="ECO:0000313" key="3">
    <source>
        <dbReference type="Proteomes" id="UP001500655"/>
    </source>
</evidence>
<sequence length="207" mass="20817">MDLTTYLEGLRRDLNAAAAPGGPEVARAADLITGALEAPARLVLLEALTDAAAEITSRLDGPSVEVRLRGRDAQFVVTPPAATPPPAAPPESGADGAAPNATPPTGAPEAETGDVARITLRIPEGLKAAVERAAAAEGVSVNTWLVRAVNAVLSGPPPMPPPPGGWGPGPTPPPGWPGGPQWPGTQWPGTGRATHGPGHHVTGYAQA</sequence>
<feature type="compositionally biased region" description="Low complexity" evidence="1">
    <location>
        <begin position="90"/>
        <end position="100"/>
    </location>
</feature>
<keyword evidence="3" id="KW-1185">Reference proteome</keyword>
<dbReference type="InterPro" id="IPR008651">
    <property type="entry name" value="Uncharacterised_HicB"/>
</dbReference>
<dbReference type="Pfam" id="PF05534">
    <property type="entry name" value="HicB"/>
    <property type="match status" value="1"/>
</dbReference>
<feature type="compositionally biased region" description="Low complexity" evidence="1">
    <location>
        <begin position="182"/>
        <end position="191"/>
    </location>
</feature>
<evidence type="ECO:0008006" key="4">
    <source>
        <dbReference type="Google" id="ProtNLM"/>
    </source>
</evidence>
<name>A0ABP4WSX8_9ACTN</name>